<gene>
    <name evidence="2" type="primary">PDPN</name>
</gene>
<proteinExistence type="predicted"/>
<protein>
    <submittedName>
        <fullName evidence="2">Podoplanin</fullName>
    </submittedName>
</protein>
<keyword evidence="1" id="KW-1185">Reference proteome</keyword>
<accession>A0AC54ZCW3</accession>
<dbReference type="RefSeq" id="XP_042638234.1">
    <property type="nucleotide sequence ID" value="XM_042782300.1"/>
</dbReference>
<dbReference type="Proteomes" id="UP000694850">
    <property type="component" value="Unplaced"/>
</dbReference>
<evidence type="ECO:0000313" key="2">
    <source>
        <dbReference type="RefSeq" id="XP_042638234.1"/>
    </source>
</evidence>
<reference evidence="2" key="1">
    <citation type="submission" date="2025-08" db="UniProtKB">
        <authorList>
            <consortium name="RefSeq"/>
        </authorList>
    </citation>
    <scope>IDENTIFICATION</scope>
</reference>
<name>A0AC54ZCW3_ORYAF</name>
<organism evidence="1 2">
    <name type="scientific">Orycteropus afer afer</name>
    <dbReference type="NCBI Taxonomy" id="1230840"/>
    <lineage>
        <taxon>Eukaryota</taxon>
        <taxon>Metazoa</taxon>
        <taxon>Chordata</taxon>
        <taxon>Craniata</taxon>
        <taxon>Vertebrata</taxon>
        <taxon>Euteleostomi</taxon>
        <taxon>Mammalia</taxon>
        <taxon>Eutheria</taxon>
        <taxon>Afrotheria</taxon>
        <taxon>Tubulidentata</taxon>
        <taxon>Orycteropodidae</taxon>
        <taxon>Orycteropus</taxon>
    </lineage>
</organism>
<sequence>MLRLPVLLLVLGSASLWVLTEGASTIRPEDDMVTPGAEDKTATPGAEDKIVTPGVSEKPNETTDLTALVPTSTESVTHSHNEDYLSTFKSTVPRQEESQSTTTPGVATGSSTDGLETATLVGIIIGILVLIGVIGGIIFVIVRKTSGRYS</sequence>
<evidence type="ECO:0000313" key="1">
    <source>
        <dbReference type="Proteomes" id="UP000694850"/>
    </source>
</evidence>